<dbReference type="eggNOG" id="COG1331">
    <property type="taxonomic scope" value="Bacteria"/>
</dbReference>
<evidence type="ECO:0000313" key="1">
    <source>
        <dbReference type="EMBL" id="EGF51618.1"/>
    </source>
</evidence>
<evidence type="ECO:0000313" key="2">
    <source>
        <dbReference type="Proteomes" id="UP000003416"/>
    </source>
</evidence>
<name>F3PXN6_9BACE</name>
<dbReference type="HOGENOM" id="CLU_718967_0_0_10"/>
<dbReference type="EMBL" id="AFBN01000099">
    <property type="protein sequence ID" value="EGF51618.1"/>
    <property type="molecule type" value="Genomic_DNA"/>
</dbReference>
<dbReference type="InterPro" id="IPR008930">
    <property type="entry name" value="Terpenoid_cyclase/PrenylTrfase"/>
</dbReference>
<reference evidence="1 2" key="1">
    <citation type="submission" date="2011-02" db="EMBL/GenBank/DDBJ databases">
        <authorList>
            <person name="Weinstock G."/>
            <person name="Sodergren E."/>
            <person name="Clifton S."/>
            <person name="Fulton L."/>
            <person name="Fulton B."/>
            <person name="Courtney L."/>
            <person name="Fronick C."/>
            <person name="Harrison M."/>
            <person name="Strong C."/>
            <person name="Farmer C."/>
            <person name="Delahaunty K."/>
            <person name="Markovic C."/>
            <person name="Hall O."/>
            <person name="Minx P."/>
            <person name="Tomlinson C."/>
            <person name="Mitreva M."/>
            <person name="Hou S."/>
            <person name="Chen J."/>
            <person name="Wollam A."/>
            <person name="Pepin K.H."/>
            <person name="Johnson M."/>
            <person name="Bhonagiri V."/>
            <person name="Zhang X."/>
            <person name="Suruliraj S."/>
            <person name="Warren W."/>
            <person name="Chinwalla A."/>
            <person name="Mardis E.R."/>
            <person name="Wilson R.K."/>
        </authorList>
    </citation>
    <scope>NUCLEOTIDE SEQUENCE [LARGE SCALE GENOMIC DNA]</scope>
    <source>
        <strain evidence="1 2">YIT 12057</strain>
    </source>
</reference>
<dbReference type="AlphaFoldDB" id="F3PXN6"/>
<organism evidence="1 2">
    <name type="scientific">Bacteroides fluxus YIT 12057</name>
    <dbReference type="NCBI Taxonomy" id="763034"/>
    <lineage>
        <taxon>Bacteria</taxon>
        <taxon>Pseudomonadati</taxon>
        <taxon>Bacteroidota</taxon>
        <taxon>Bacteroidia</taxon>
        <taxon>Bacteroidales</taxon>
        <taxon>Bacteroidaceae</taxon>
        <taxon>Bacteroides</taxon>
    </lineage>
</organism>
<accession>F3PXN6</accession>
<comment type="caution">
    <text evidence="1">The sequence shown here is derived from an EMBL/GenBank/DDBJ whole genome shotgun (WGS) entry which is preliminary data.</text>
</comment>
<dbReference type="Proteomes" id="UP000003416">
    <property type="component" value="Unassembled WGS sequence"/>
</dbReference>
<protein>
    <submittedName>
        <fullName evidence="1">Conserved domain protein</fullName>
    </submittedName>
</protein>
<dbReference type="STRING" id="763034.HMPREF9446_03534"/>
<keyword evidence="2" id="KW-1185">Reference proteome</keyword>
<gene>
    <name evidence="1" type="ORF">HMPREF9446_03534</name>
</gene>
<sequence length="384" mass="45234">MFPQVNEMLYGLETWLKSQDYNYIECNHVPEHLLGNNRKMNVLLRTFFRLCPYNLRNMKRPPNGLYPITPQSNVALLKAYAISNNKEIIGKLYRRMLLLRSHKTKNFALKQGITIAISLYENSADDPTPLNTVWFGQFLLEEHSGEIPETEKKELLYSIATYLIEELGYIDHKEQGVYFYYGPTLKKEVYNASAIISAFLIKLGVKYGNNTFVKLGQRGIQYVCHKQNEDGSWFYAGKPSRATIDCFHQSYILQAICSVKQYLPFDASVVINKGIIYYKTLFIEGKGYIRPVRYDKRYTPYNTWLFVKVDGRDVAEALVFFTKYVPDKEMVQKLLRYTYDKFYTKKKGYMVPEIFVYGKNRIPYIEFQAWFLYAFQIVKQYYNE</sequence>
<dbReference type="SUPFAM" id="SSF48239">
    <property type="entry name" value="Terpenoid cyclases/Protein prenyltransferases"/>
    <property type="match status" value="1"/>
</dbReference>
<proteinExistence type="predicted"/>